<dbReference type="EMBL" id="GDJX01020905">
    <property type="protein sequence ID" value="JAT47031.1"/>
    <property type="molecule type" value="Transcribed_RNA"/>
</dbReference>
<sequence>MWSVLPRAKFRVFSTFQVPAEDCHESLIPIQICSAAGFLATLSPREIGYPFPPLPTYPISSIPPHQKPYFPASMANWASDSHPPSGLVRWVLVLILPQGYLLGLREEGKNPRGIFGFCS</sequence>
<evidence type="ECO:0000313" key="1">
    <source>
        <dbReference type="EMBL" id="JAT47031.1"/>
    </source>
</evidence>
<gene>
    <name evidence="1" type="primary">ZNF652_4</name>
    <name evidence="1" type="ORF">g.117236</name>
</gene>
<proteinExistence type="predicted"/>
<accession>A0A1D1XXF4</accession>
<name>A0A1D1XXF4_9ARAE</name>
<organism evidence="1">
    <name type="scientific">Anthurium amnicola</name>
    <dbReference type="NCBI Taxonomy" id="1678845"/>
    <lineage>
        <taxon>Eukaryota</taxon>
        <taxon>Viridiplantae</taxon>
        <taxon>Streptophyta</taxon>
        <taxon>Embryophyta</taxon>
        <taxon>Tracheophyta</taxon>
        <taxon>Spermatophyta</taxon>
        <taxon>Magnoliopsida</taxon>
        <taxon>Liliopsida</taxon>
        <taxon>Araceae</taxon>
        <taxon>Pothoideae</taxon>
        <taxon>Potheae</taxon>
        <taxon>Anthurium</taxon>
    </lineage>
</organism>
<reference evidence="1" key="1">
    <citation type="submission" date="2015-07" db="EMBL/GenBank/DDBJ databases">
        <title>Transcriptome Assembly of Anthurium amnicola.</title>
        <authorList>
            <person name="Suzuki J."/>
        </authorList>
    </citation>
    <scope>NUCLEOTIDE SEQUENCE</scope>
</reference>
<dbReference type="AlphaFoldDB" id="A0A1D1XXF4"/>
<protein>
    <submittedName>
        <fullName evidence="1">Zinc finger protein 652</fullName>
    </submittedName>
</protein>